<comment type="caution">
    <text evidence="3">The sequence shown here is derived from an EMBL/GenBank/DDBJ whole genome shotgun (WGS) entry which is preliminary data.</text>
</comment>
<evidence type="ECO:0008006" key="5">
    <source>
        <dbReference type="Google" id="ProtNLM"/>
    </source>
</evidence>
<feature type="signal peptide" evidence="2">
    <location>
        <begin position="1"/>
        <end position="21"/>
    </location>
</feature>
<accession>A0A084TJA8</accession>
<dbReference type="RefSeq" id="WP_036122615.1">
    <property type="nucleotide sequence ID" value="NZ_BMET01000006.1"/>
</dbReference>
<protein>
    <recommendedName>
        <fullName evidence="5">Lipoprotein</fullName>
    </recommendedName>
</protein>
<proteinExistence type="predicted"/>
<dbReference type="PROSITE" id="PS51257">
    <property type="entry name" value="PROKAR_LIPOPROTEIN"/>
    <property type="match status" value="1"/>
</dbReference>
<keyword evidence="4" id="KW-1185">Reference proteome</keyword>
<dbReference type="eggNOG" id="ENOG503301J">
    <property type="taxonomic scope" value="Bacteria"/>
</dbReference>
<organism evidence="3 4">
    <name type="scientific">Mangrovimonas yunxiaonensis</name>
    <dbReference type="NCBI Taxonomy" id="1197477"/>
    <lineage>
        <taxon>Bacteria</taxon>
        <taxon>Pseudomonadati</taxon>
        <taxon>Bacteroidota</taxon>
        <taxon>Flavobacteriia</taxon>
        <taxon>Flavobacteriales</taxon>
        <taxon>Flavobacteriaceae</taxon>
        <taxon>Mangrovimonas</taxon>
    </lineage>
</organism>
<gene>
    <name evidence="3" type="ORF">IA57_10095</name>
</gene>
<feature type="compositionally biased region" description="Low complexity" evidence="1">
    <location>
        <begin position="35"/>
        <end position="45"/>
    </location>
</feature>
<keyword evidence="2" id="KW-0732">Signal</keyword>
<sequence>MKYFKTFIVLCLCLTSFFSCKDEAKTAAPKEESTKTTATTPSKPKQTNTTENKNIVYHYTCDKGCNSGSNSAGMCSVCGSILTHNPAYHNTQKAAPTNTSSSPFATPTNTPSGQNAAGLWHYTCSNGCSGGSGSAGNCSSCGNALAHNAAYHQ</sequence>
<reference evidence="4" key="2">
    <citation type="submission" date="2014-07" db="EMBL/GenBank/DDBJ databases">
        <title>Genome sequence of Mangrovimonas yunxiaonensis.</title>
        <authorList>
            <person name="Li Y."/>
            <person name="Zheng T."/>
        </authorList>
    </citation>
    <scope>NUCLEOTIDE SEQUENCE [LARGE SCALE GENOMIC DNA]</scope>
    <source>
        <strain evidence="4">LY01</strain>
    </source>
</reference>
<dbReference type="STRING" id="1197477.IA57_10095"/>
<evidence type="ECO:0000313" key="4">
    <source>
        <dbReference type="Proteomes" id="UP000028521"/>
    </source>
</evidence>
<feature type="chain" id="PRO_5001782576" description="Lipoprotein" evidence="2">
    <location>
        <begin position="22"/>
        <end position="153"/>
    </location>
</feature>
<evidence type="ECO:0000256" key="1">
    <source>
        <dbReference type="SAM" id="MobiDB-lite"/>
    </source>
</evidence>
<dbReference type="Proteomes" id="UP000028521">
    <property type="component" value="Unassembled WGS sequence"/>
</dbReference>
<reference evidence="3 4" key="1">
    <citation type="journal article" date="2014" name="Genome Announc.">
        <title>Draft Genome Sequence of the Algicidal Bacterium Mangrovimonas yunxiaonensis Strain LY01.</title>
        <authorList>
            <person name="Li Y."/>
            <person name="Zhu H."/>
            <person name="Li C."/>
            <person name="Zhang H."/>
            <person name="Chen Z."/>
            <person name="Zheng W."/>
            <person name="Xu H."/>
            <person name="Zheng T."/>
        </authorList>
    </citation>
    <scope>NUCLEOTIDE SEQUENCE [LARGE SCALE GENOMIC DNA]</scope>
    <source>
        <strain evidence="3 4">LY01</strain>
    </source>
</reference>
<dbReference type="AlphaFoldDB" id="A0A084TJA8"/>
<feature type="region of interest" description="Disordered" evidence="1">
    <location>
        <begin position="90"/>
        <end position="112"/>
    </location>
</feature>
<dbReference type="OrthoDB" id="1134981at2"/>
<dbReference type="EMBL" id="JPFK01000007">
    <property type="protein sequence ID" value="KFB00794.1"/>
    <property type="molecule type" value="Genomic_DNA"/>
</dbReference>
<name>A0A084TJA8_9FLAO</name>
<evidence type="ECO:0000256" key="2">
    <source>
        <dbReference type="SAM" id="SignalP"/>
    </source>
</evidence>
<feature type="region of interest" description="Disordered" evidence="1">
    <location>
        <begin position="29"/>
        <end position="49"/>
    </location>
</feature>
<evidence type="ECO:0000313" key="3">
    <source>
        <dbReference type="EMBL" id="KFB00794.1"/>
    </source>
</evidence>